<proteinExistence type="predicted"/>
<organism evidence="1 2">
    <name type="scientific">Streptomonospora algeriensis</name>
    <dbReference type="NCBI Taxonomy" id="995084"/>
    <lineage>
        <taxon>Bacteria</taxon>
        <taxon>Bacillati</taxon>
        <taxon>Actinomycetota</taxon>
        <taxon>Actinomycetes</taxon>
        <taxon>Streptosporangiales</taxon>
        <taxon>Nocardiopsidaceae</taxon>
        <taxon>Streptomonospora</taxon>
    </lineage>
</organism>
<feature type="non-terminal residue" evidence="1">
    <location>
        <position position="62"/>
    </location>
</feature>
<reference evidence="2" key="1">
    <citation type="journal article" date="2019" name="Int. J. Syst. Evol. Microbiol.">
        <title>The Global Catalogue of Microorganisms (GCM) 10K type strain sequencing project: providing services to taxonomists for standard genome sequencing and annotation.</title>
        <authorList>
            <consortium name="The Broad Institute Genomics Platform"/>
            <consortium name="The Broad Institute Genome Sequencing Center for Infectious Disease"/>
            <person name="Wu L."/>
            <person name="Ma J."/>
        </authorList>
    </citation>
    <scope>NUCLEOTIDE SEQUENCE [LARGE SCALE GENOMIC DNA]</scope>
    <source>
        <strain evidence="2">CCUG 63369</strain>
    </source>
</reference>
<gene>
    <name evidence="1" type="ORF">ACFQZU_21515</name>
</gene>
<dbReference type="Proteomes" id="UP001596956">
    <property type="component" value="Unassembled WGS sequence"/>
</dbReference>
<comment type="caution">
    <text evidence="1">The sequence shown here is derived from an EMBL/GenBank/DDBJ whole genome shotgun (WGS) entry which is preliminary data.</text>
</comment>
<name>A0ABW3BND9_9ACTN</name>
<evidence type="ECO:0000313" key="2">
    <source>
        <dbReference type="Proteomes" id="UP001596956"/>
    </source>
</evidence>
<keyword evidence="2" id="KW-1185">Reference proteome</keyword>
<protein>
    <submittedName>
        <fullName evidence="1">Uncharacterized protein</fullName>
    </submittedName>
</protein>
<accession>A0ABW3BND9</accession>
<evidence type="ECO:0000313" key="1">
    <source>
        <dbReference type="EMBL" id="MFD0803879.1"/>
    </source>
</evidence>
<dbReference type="EMBL" id="JBHTHR010001186">
    <property type="protein sequence ID" value="MFD0803879.1"/>
    <property type="molecule type" value="Genomic_DNA"/>
</dbReference>
<sequence>MTEQAAQLVLHYLSRVADAAYGNVPARRRAAYLADLRADRGDRPAELSRAAAAVGAAGGLTS</sequence>